<evidence type="ECO:0000259" key="2">
    <source>
        <dbReference type="Pfam" id="PF11738"/>
    </source>
</evidence>
<evidence type="ECO:0000256" key="1">
    <source>
        <dbReference type="SAM" id="SignalP"/>
    </source>
</evidence>
<dbReference type="PROSITE" id="PS51257">
    <property type="entry name" value="PROKAR_LIPOPROTEIN"/>
    <property type="match status" value="1"/>
</dbReference>
<organism evidence="3 4">
    <name type="scientific">Alcaligenes endophyticus</name>
    <dbReference type="NCBI Taxonomy" id="1929088"/>
    <lineage>
        <taxon>Bacteria</taxon>
        <taxon>Pseudomonadati</taxon>
        <taxon>Pseudomonadota</taxon>
        <taxon>Betaproteobacteria</taxon>
        <taxon>Burkholderiales</taxon>
        <taxon>Alcaligenaceae</taxon>
        <taxon>Alcaligenes</taxon>
    </lineage>
</organism>
<keyword evidence="1" id="KW-0732">Signal</keyword>
<accession>A0ABT8EJE3</accession>
<name>A0ABT8EJE3_9BURK</name>
<dbReference type="Pfam" id="PF11738">
    <property type="entry name" value="DUF3298"/>
    <property type="match status" value="1"/>
</dbReference>
<reference evidence="3" key="1">
    <citation type="submission" date="2021-11" db="EMBL/GenBank/DDBJ databases">
        <title>Draft genome sequence of Alcaligenes endophyticus type strain CCUG 75668T.</title>
        <authorList>
            <person name="Salva-Serra F."/>
            <person name="Duran R.E."/>
            <person name="Seeger M."/>
            <person name="Moore E.R.B."/>
            <person name="Jaen-Luchoro D."/>
        </authorList>
    </citation>
    <scope>NUCLEOTIDE SEQUENCE</scope>
    <source>
        <strain evidence="3">CCUG 75668</strain>
    </source>
</reference>
<proteinExistence type="predicted"/>
<evidence type="ECO:0000313" key="4">
    <source>
        <dbReference type="Proteomes" id="UP001168613"/>
    </source>
</evidence>
<comment type="caution">
    <text evidence="3">The sequence shown here is derived from an EMBL/GenBank/DDBJ whole genome shotgun (WGS) entry which is preliminary data.</text>
</comment>
<sequence>MRTLLTEQRRGLPMVAAWAILSLGLSACSTTPSPESSLIPAQTDQISSRDGAFTQAQKYLRSKPGCHGTCPRLGMDALVFPGKQALTNTVQALLIKQASADLDLHGIQSLEQLEQAYWQKAGSRDELILAARTPYRNAAITVVELSSYYYPTSAAHGMTHVQYLNWDNQANRRITLADMLAPNQQANFEALLRQAHQQWLKSNQDAIDDPANYLRMWPFQATDNVGLSDQGLVIKYNSYDIAPYSAGQPSLLIPYSQLRTVLRPAYLPS</sequence>
<dbReference type="InterPro" id="IPR037126">
    <property type="entry name" value="PdaC/RsiV-like_sf"/>
</dbReference>
<keyword evidence="4" id="KW-1185">Reference proteome</keyword>
<feature type="chain" id="PRO_5045683859" evidence="1">
    <location>
        <begin position="28"/>
        <end position="269"/>
    </location>
</feature>
<feature type="signal peptide" evidence="1">
    <location>
        <begin position="1"/>
        <end position="27"/>
    </location>
</feature>
<gene>
    <name evidence="3" type="ORF">LMS43_08920</name>
</gene>
<dbReference type="EMBL" id="JAJHNU010000002">
    <property type="protein sequence ID" value="MDN4121408.1"/>
    <property type="molecule type" value="Genomic_DNA"/>
</dbReference>
<dbReference type="Gene3D" id="3.90.640.20">
    <property type="entry name" value="Heat-shock cognate protein, ATPase"/>
    <property type="match status" value="1"/>
</dbReference>
<dbReference type="Gene3D" id="3.30.565.40">
    <property type="entry name" value="Fervidobacterium nodosum Rt17-B1 like"/>
    <property type="match status" value="1"/>
</dbReference>
<dbReference type="Proteomes" id="UP001168613">
    <property type="component" value="Unassembled WGS sequence"/>
</dbReference>
<dbReference type="InterPro" id="IPR021729">
    <property type="entry name" value="DUF3298"/>
</dbReference>
<evidence type="ECO:0000313" key="3">
    <source>
        <dbReference type="EMBL" id="MDN4121408.1"/>
    </source>
</evidence>
<protein>
    <submittedName>
        <fullName evidence="3">RsiV family protein</fullName>
    </submittedName>
</protein>
<dbReference type="RefSeq" id="WP_266124088.1">
    <property type="nucleotide sequence ID" value="NZ_JAJHNU010000002.1"/>
</dbReference>
<feature type="domain" description="DUF3298" evidence="2">
    <location>
        <begin position="178"/>
        <end position="256"/>
    </location>
</feature>